<dbReference type="InterPro" id="IPR058240">
    <property type="entry name" value="rSAM_sf"/>
</dbReference>
<dbReference type="Pfam" id="PF04055">
    <property type="entry name" value="Radical_SAM"/>
    <property type="match status" value="1"/>
</dbReference>
<evidence type="ECO:0000259" key="4">
    <source>
        <dbReference type="PROSITE" id="PS51918"/>
    </source>
</evidence>
<dbReference type="InterPro" id="IPR007197">
    <property type="entry name" value="rSAM"/>
</dbReference>
<comment type="subcellular location">
    <subcellularLocation>
        <location evidence="3">Cytoplasm</location>
    </subcellularLocation>
</comment>
<keyword evidence="3" id="KW-0963">Cytoplasm</keyword>
<gene>
    <name evidence="5" type="ORF">C7B64_23020</name>
</gene>
<comment type="similarity">
    <text evidence="1">Belongs to the anaerobic coproporphyrinogen-III oxidase family. HemW subfamily.</text>
</comment>
<keyword evidence="3" id="KW-0349">Heme</keyword>
<dbReference type="SMART" id="SM00729">
    <property type="entry name" value="Elp3"/>
    <property type="match status" value="1"/>
</dbReference>
<dbReference type="CDD" id="cd01335">
    <property type="entry name" value="Radical_SAM"/>
    <property type="match status" value="1"/>
</dbReference>
<dbReference type="SFLD" id="SFLDG01065">
    <property type="entry name" value="anaerobic_coproporphyrinogen-I"/>
    <property type="match status" value="2"/>
</dbReference>
<keyword evidence="3" id="KW-0479">Metal-binding</keyword>
<dbReference type="InterPro" id="IPR006638">
    <property type="entry name" value="Elp3/MiaA/NifB-like_rSAM"/>
</dbReference>
<dbReference type="EMBL" id="PVWJ01000195">
    <property type="protein sequence ID" value="PSB00528.1"/>
    <property type="molecule type" value="Genomic_DNA"/>
</dbReference>
<keyword evidence="3" id="KW-0004">4Fe-4S</keyword>
<sequence>MVISSNLTIPTAAYIHVPFCRRRCFYCDFAVFTLGDRLSGDNSGTVNQYLDYLLKEIAIAPKFGSSLSTVFIGGGTPSLLSVGQIARILQALDKHLGITKDAEISLEIDPGTFDKSKLQGYISLGINRFSMGVQAFQDNLLKLCGRSHTVSDIWDAVKLINQVGIDNWSLDLISGLPTQTLQQWQYSLEKTVEIAPTHISTYDLIVEPSTVFARYYQPGTAPLPDDTTTAAMYQLAQQILTNNGYQHYEISNYAQIGYQCQHNRTYWENRPYYGFGMGAASYMHQQRFTRPRKTREYYQWVENLVLQKGAIDCPLVSLEESLLDKIMLGLRLAEGINLTEIATEFGRDRVDAISSCLEPYIQQGWVSISVEPASNGECDRLRLTDPQGFLFSNTVLAQIFSQLETE</sequence>
<dbReference type="Gene3D" id="3.30.750.200">
    <property type="match status" value="1"/>
</dbReference>
<dbReference type="PANTHER" id="PTHR13932">
    <property type="entry name" value="COPROPORPHYRINIGEN III OXIDASE"/>
    <property type="match status" value="1"/>
</dbReference>
<keyword evidence="3" id="KW-0143">Chaperone</keyword>
<dbReference type="RefSeq" id="WP_106291794.1">
    <property type="nucleotide sequence ID" value="NZ_CAWNTC010000248.1"/>
</dbReference>
<comment type="caution">
    <text evidence="5">The sequence shown here is derived from an EMBL/GenBank/DDBJ whole genome shotgun (WGS) entry which is preliminary data.</text>
</comment>
<dbReference type="SUPFAM" id="SSF102114">
    <property type="entry name" value="Radical SAM enzymes"/>
    <property type="match status" value="1"/>
</dbReference>
<dbReference type="SFLD" id="SFLDS00029">
    <property type="entry name" value="Radical_SAM"/>
    <property type="match status" value="2"/>
</dbReference>
<evidence type="ECO:0000256" key="2">
    <source>
        <dbReference type="ARBA" id="ARBA00017228"/>
    </source>
</evidence>
<dbReference type="PANTHER" id="PTHR13932:SF5">
    <property type="entry name" value="RADICAL S-ADENOSYL METHIONINE DOMAIN-CONTAINING PROTEIN 1, MITOCHONDRIAL"/>
    <property type="match status" value="1"/>
</dbReference>
<dbReference type="GO" id="GO:0006779">
    <property type="term" value="P:porphyrin-containing compound biosynthetic process"/>
    <property type="evidence" value="ECO:0007669"/>
    <property type="project" value="InterPro"/>
</dbReference>
<keyword evidence="3" id="KW-0949">S-adenosyl-L-methionine</keyword>
<protein>
    <recommendedName>
        <fullName evidence="2 3">Heme chaperone HemW</fullName>
    </recommendedName>
</protein>
<dbReference type="OrthoDB" id="9808022at2"/>
<accession>A0A2T1BX45</accession>
<dbReference type="PROSITE" id="PS51918">
    <property type="entry name" value="RADICAL_SAM"/>
    <property type="match status" value="1"/>
</dbReference>
<dbReference type="Proteomes" id="UP000238762">
    <property type="component" value="Unassembled WGS sequence"/>
</dbReference>
<dbReference type="AlphaFoldDB" id="A0A2T1BX45"/>
<comment type="function">
    <text evidence="3">Probably acts as a heme chaperone, transferring heme to an unknown acceptor. Binds one molecule of heme per monomer, possibly covalently. Binds 1 [4Fe-4S] cluster. The cluster is coordinated with 3 cysteines and an exchangeable S-adenosyl-L-methionine.</text>
</comment>
<dbReference type="InterPro" id="IPR004559">
    <property type="entry name" value="HemW-like"/>
</dbReference>
<name>A0A2T1BX45_9CYAN</name>
<dbReference type="GO" id="GO:0051539">
    <property type="term" value="F:4 iron, 4 sulfur cluster binding"/>
    <property type="evidence" value="ECO:0007669"/>
    <property type="project" value="UniProtKB-UniRule"/>
</dbReference>
<organism evidence="5 6">
    <name type="scientific">Merismopedia glauca CCAP 1448/3</name>
    <dbReference type="NCBI Taxonomy" id="1296344"/>
    <lineage>
        <taxon>Bacteria</taxon>
        <taxon>Bacillati</taxon>
        <taxon>Cyanobacteriota</taxon>
        <taxon>Cyanophyceae</taxon>
        <taxon>Synechococcales</taxon>
        <taxon>Merismopediaceae</taxon>
        <taxon>Merismopedia</taxon>
    </lineage>
</organism>
<proteinExistence type="inferred from homology"/>
<dbReference type="GO" id="GO:0046872">
    <property type="term" value="F:metal ion binding"/>
    <property type="evidence" value="ECO:0007669"/>
    <property type="project" value="UniProtKB-UniRule"/>
</dbReference>
<keyword evidence="6" id="KW-1185">Reference proteome</keyword>
<keyword evidence="3" id="KW-0411">Iron-sulfur</keyword>
<evidence type="ECO:0000256" key="3">
    <source>
        <dbReference type="RuleBase" id="RU364116"/>
    </source>
</evidence>
<keyword evidence="3" id="KW-0408">Iron</keyword>
<dbReference type="SFLD" id="SFLDF00288">
    <property type="entry name" value="HemN-like__clustered_with_nucl"/>
    <property type="match status" value="1"/>
</dbReference>
<feature type="domain" description="Radical SAM core" evidence="4">
    <location>
        <begin position="5"/>
        <end position="246"/>
    </location>
</feature>
<dbReference type="SFLD" id="SFLDF00562">
    <property type="entry name" value="HemN-like__clustered_with_heat"/>
    <property type="match status" value="1"/>
</dbReference>
<evidence type="ECO:0000256" key="1">
    <source>
        <dbReference type="ARBA" id="ARBA00006100"/>
    </source>
</evidence>
<reference evidence="5 6" key="1">
    <citation type="submission" date="2018-02" db="EMBL/GenBank/DDBJ databases">
        <authorList>
            <person name="Cohen D.B."/>
            <person name="Kent A.D."/>
        </authorList>
    </citation>
    <scope>NUCLEOTIDE SEQUENCE [LARGE SCALE GENOMIC DNA]</scope>
    <source>
        <strain evidence="5 6">CCAP 1448/3</strain>
    </source>
</reference>
<dbReference type="NCBIfam" id="TIGR00539">
    <property type="entry name" value="hemN_rel"/>
    <property type="match status" value="1"/>
</dbReference>
<evidence type="ECO:0000313" key="6">
    <source>
        <dbReference type="Proteomes" id="UP000238762"/>
    </source>
</evidence>
<dbReference type="GO" id="GO:0005737">
    <property type="term" value="C:cytoplasm"/>
    <property type="evidence" value="ECO:0007669"/>
    <property type="project" value="UniProtKB-SubCell"/>
</dbReference>
<reference evidence="5 6" key="2">
    <citation type="submission" date="2018-03" db="EMBL/GenBank/DDBJ databases">
        <title>The ancient ancestry and fast evolution of plastids.</title>
        <authorList>
            <person name="Moore K.R."/>
            <person name="Magnabosco C."/>
            <person name="Momper L."/>
            <person name="Gold D.A."/>
            <person name="Bosak T."/>
            <person name="Fournier G.P."/>
        </authorList>
    </citation>
    <scope>NUCLEOTIDE SEQUENCE [LARGE SCALE GENOMIC DNA]</scope>
    <source>
        <strain evidence="5 6">CCAP 1448/3</strain>
    </source>
</reference>
<dbReference type="Pfam" id="PF06969">
    <property type="entry name" value="HemN_C"/>
    <property type="match status" value="1"/>
</dbReference>
<dbReference type="GO" id="GO:0004109">
    <property type="term" value="F:coproporphyrinogen oxidase activity"/>
    <property type="evidence" value="ECO:0007669"/>
    <property type="project" value="InterPro"/>
</dbReference>
<dbReference type="InterPro" id="IPR034505">
    <property type="entry name" value="Coproporphyrinogen-III_oxidase"/>
</dbReference>
<dbReference type="InterPro" id="IPR010723">
    <property type="entry name" value="HemN_C"/>
</dbReference>
<evidence type="ECO:0000313" key="5">
    <source>
        <dbReference type="EMBL" id="PSB00528.1"/>
    </source>
</evidence>